<feature type="non-terminal residue" evidence="1">
    <location>
        <position position="56"/>
    </location>
</feature>
<comment type="caution">
    <text evidence="1">The sequence shown here is derived from an EMBL/GenBank/DDBJ whole genome shotgun (WGS) entry which is preliminary data.</text>
</comment>
<accession>A0ABD0QGC9</accession>
<evidence type="ECO:0000313" key="2">
    <source>
        <dbReference type="Proteomes" id="UP001529510"/>
    </source>
</evidence>
<proteinExistence type="predicted"/>
<name>A0ABD0QGC9_CIRMR</name>
<dbReference type="Proteomes" id="UP001529510">
    <property type="component" value="Unassembled WGS sequence"/>
</dbReference>
<dbReference type="AlphaFoldDB" id="A0ABD0QGC9"/>
<dbReference type="EMBL" id="JAMKFB020000009">
    <property type="protein sequence ID" value="KAL0185246.1"/>
    <property type="molecule type" value="Genomic_DNA"/>
</dbReference>
<sequence length="56" mass="6163">RVRSCCLWSSSRDSWRFAGRPVLTSPWSRCFTCCSAAGTSASIPAKTTLRSGRTLH</sequence>
<reference evidence="1 2" key="1">
    <citation type="submission" date="2024-05" db="EMBL/GenBank/DDBJ databases">
        <title>Genome sequencing and assembly of Indian major carp, Cirrhinus mrigala (Hamilton, 1822).</title>
        <authorList>
            <person name="Mohindra V."/>
            <person name="Chowdhury L.M."/>
            <person name="Lal K."/>
            <person name="Jena J.K."/>
        </authorList>
    </citation>
    <scope>NUCLEOTIDE SEQUENCE [LARGE SCALE GENOMIC DNA]</scope>
    <source>
        <strain evidence="1">CM1030</strain>
        <tissue evidence="1">Blood</tissue>
    </source>
</reference>
<keyword evidence="2" id="KW-1185">Reference proteome</keyword>
<organism evidence="1 2">
    <name type="scientific">Cirrhinus mrigala</name>
    <name type="common">Mrigala</name>
    <dbReference type="NCBI Taxonomy" id="683832"/>
    <lineage>
        <taxon>Eukaryota</taxon>
        <taxon>Metazoa</taxon>
        <taxon>Chordata</taxon>
        <taxon>Craniata</taxon>
        <taxon>Vertebrata</taxon>
        <taxon>Euteleostomi</taxon>
        <taxon>Actinopterygii</taxon>
        <taxon>Neopterygii</taxon>
        <taxon>Teleostei</taxon>
        <taxon>Ostariophysi</taxon>
        <taxon>Cypriniformes</taxon>
        <taxon>Cyprinidae</taxon>
        <taxon>Labeoninae</taxon>
        <taxon>Labeonini</taxon>
        <taxon>Cirrhinus</taxon>
    </lineage>
</organism>
<gene>
    <name evidence="1" type="ORF">M9458_020943</name>
</gene>
<protein>
    <submittedName>
        <fullName evidence="1">Uncharacterized protein</fullName>
    </submittedName>
</protein>
<feature type="non-terminal residue" evidence="1">
    <location>
        <position position="1"/>
    </location>
</feature>
<evidence type="ECO:0000313" key="1">
    <source>
        <dbReference type="EMBL" id="KAL0185246.1"/>
    </source>
</evidence>